<keyword evidence="3" id="KW-1185">Reference proteome</keyword>
<dbReference type="SUPFAM" id="SSF56112">
    <property type="entry name" value="Protein kinase-like (PK-like)"/>
    <property type="match status" value="1"/>
</dbReference>
<dbReference type="AlphaFoldDB" id="A0A5C2S223"/>
<evidence type="ECO:0000313" key="2">
    <source>
        <dbReference type="EMBL" id="RPD57478.1"/>
    </source>
</evidence>
<dbReference type="GO" id="GO:0004674">
    <property type="term" value="F:protein serine/threonine kinase activity"/>
    <property type="evidence" value="ECO:0007669"/>
    <property type="project" value="TreeGrafter"/>
</dbReference>
<dbReference type="PANTHER" id="PTHR44167">
    <property type="entry name" value="OVARIAN-SPECIFIC SERINE/THREONINE-PROTEIN KINASE LOK-RELATED"/>
    <property type="match status" value="1"/>
</dbReference>
<evidence type="ECO:0000259" key="1">
    <source>
        <dbReference type="PROSITE" id="PS50011"/>
    </source>
</evidence>
<protein>
    <recommendedName>
        <fullName evidence="1">Protein kinase domain-containing protein</fullName>
    </recommendedName>
</protein>
<sequence length="376" mass="44119">MAAAEIARRVAELEASGQPLGQLDSIEIWWRDHQEWLAEKGYMLRPRYRPGWKPSWANDAYIRAFEEGVSPVLIDVLDATRVSDNSLVALKRVRNQFNPYEIEIAQYLYSETLRSDPRNHTVPILEVFPVPDDPQITLIVMPFLRPCDDPGFYTLGEAISFVKQVLEGLQYMHELHVAHRDGKAGNIMYDPRPLFPDMYHPVERYRSRDWKGRAKYSTRTECPVRYYFIDFGLSRRYDPKNGPPREYPILGGDKTVPEFTNWNGEPLDPFPTDIYYIGNMIRHTIIAPYKGFEFLVPLVKDMIQTDPSKRPTIQEVSRRFEELVKVLSRWRLRSRLVHVKEDPIDKLFRTIGYPFRTFRYILERRPAIPPTPPPYS</sequence>
<reference evidence="2" key="1">
    <citation type="journal article" date="2018" name="Genome Biol. Evol.">
        <title>Genomics and development of Lentinus tigrinus, a white-rot wood-decaying mushroom with dimorphic fruiting bodies.</title>
        <authorList>
            <person name="Wu B."/>
            <person name="Xu Z."/>
            <person name="Knudson A."/>
            <person name="Carlson A."/>
            <person name="Chen N."/>
            <person name="Kovaka S."/>
            <person name="LaButti K."/>
            <person name="Lipzen A."/>
            <person name="Pennachio C."/>
            <person name="Riley R."/>
            <person name="Schakwitz W."/>
            <person name="Umezawa K."/>
            <person name="Ohm R.A."/>
            <person name="Grigoriev I.V."/>
            <person name="Nagy L.G."/>
            <person name="Gibbons J."/>
            <person name="Hibbett D."/>
        </authorList>
    </citation>
    <scope>NUCLEOTIDE SEQUENCE [LARGE SCALE GENOMIC DNA]</scope>
    <source>
        <strain evidence="2">ALCF2SS1-6</strain>
    </source>
</reference>
<dbReference type="GO" id="GO:0005634">
    <property type="term" value="C:nucleus"/>
    <property type="evidence" value="ECO:0007669"/>
    <property type="project" value="TreeGrafter"/>
</dbReference>
<gene>
    <name evidence="2" type="ORF">L227DRAFT_613500</name>
</gene>
<evidence type="ECO:0000313" key="3">
    <source>
        <dbReference type="Proteomes" id="UP000313359"/>
    </source>
</evidence>
<dbReference type="InterPro" id="IPR011009">
    <property type="entry name" value="Kinase-like_dom_sf"/>
</dbReference>
<dbReference type="Proteomes" id="UP000313359">
    <property type="component" value="Unassembled WGS sequence"/>
</dbReference>
<dbReference type="GO" id="GO:0044773">
    <property type="term" value="P:mitotic DNA damage checkpoint signaling"/>
    <property type="evidence" value="ECO:0007669"/>
    <property type="project" value="TreeGrafter"/>
</dbReference>
<organism evidence="2 3">
    <name type="scientific">Lentinus tigrinus ALCF2SS1-6</name>
    <dbReference type="NCBI Taxonomy" id="1328759"/>
    <lineage>
        <taxon>Eukaryota</taxon>
        <taxon>Fungi</taxon>
        <taxon>Dikarya</taxon>
        <taxon>Basidiomycota</taxon>
        <taxon>Agaricomycotina</taxon>
        <taxon>Agaricomycetes</taxon>
        <taxon>Polyporales</taxon>
        <taxon>Polyporaceae</taxon>
        <taxon>Lentinus</taxon>
    </lineage>
</organism>
<feature type="domain" description="Protein kinase" evidence="1">
    <location>
        <begin position="1"/>
        <end position="348"/>
    </location>
</feature>
<proteinExistence type="predicted"/>
<dbReference type="InterPro" id="IPR000719">
    <property type="entry name" value="Prot_kinase_dom"/>
</dbReference>
<accession>A0A5C2S223</accession>
<dbReference type="PROSITE" id="PS50011">
    <property type="entry name" value="PROTEIN_KINASE_DOM"/>
    <property type="match status" value="1"/>
</dbReference>
<dbReference type="STRING" id="1328759.A0A5C2S223"/>
<dbReference type="GO" id="GO:0005524">
    <property type="term" value="F:ATP binding"/>
    <property type="evidence" value="ECO:0007669"/>
    <property type="project" value="InterPro"/>
</dbReference>
<dbReference type="EMBL" id="ML122280">
    <property type="protein sequence ID" value="RPD57478.1"/>
    <property type="molecule type" value="Genomic_DNA"/>
</dbReference>
<dbReference type="Pfam" id="PF00069">
    <property type="entry name" value="Pkinase"/>
    <property type="match status" value="1"/>
</dbReference>
<dbReference type="Gene3D" id="1.10.510.10">
    <property type="entry name" value="Transferase(Phosphotransferase) domain 1"/>
    <property type="match status" value="1"/>
</dbReference>
<dbReference type="PANTHER" id="PTHR44167:SF24">
    <property type="entry name" value="SERINE_THREONINE-PROTEIN KINASE CHK2"/>
    <property type="match status" value="1"/>
</dbReference>
<name>A0A5C2S223_9APHY</name>
<dbReference type="OrthoDB" id="5987198at2759"/>
<dbReference type="SMART" id="SM00220">
    <property type="entry name" value="S_TKc"/>
    <property type="match status" value="1"/>
</dbReference>